<evidence type="ECO:0000256" key="3">
    <source>
        <dbReference type="SAM" id="SignalP"/>
    </source>
</evidence>
<proteinExistence type="predicted"/>
<dbReference type="RefSeq" id="WP_326090244.1">
    <property type="nucleotide sequence ID" value="NZ_JARLKZ010000016.1"/>
</dbReference>
<keyword evidence="3" id="KW-0732">Signal</keyword>
<evidence type="ECO:0000256" key="2">
    <source>
        <dbReference type="SAM" id="MobiDB-lite"/>
    </source>
</evidence>
<feature type="chain" id="PRO_5046708770" evidence="3">
    <location>
        <begin position="23"/>
        <end position="313"/>
    </location>
</feature>
<dbReference type="PANTHER" id="PTHR31956:SF1">
    <property type="entry name" value="NON-SPECIFIC PHOSPHOLIPASE C1"/>
    <property type="match status" value="1"/>
</dbReference>
<feature type="signal peptide" evidence="3">
    <location>
        <begin position="1"/>
        <end position="22"/>
    </location>
</feature>
<name>A0ABU6GRX1_9BACL</name>
<dbReference type="InterPro" id="IPR007312">
    <property type="entry name" value="Phosphoesterase"/>
</dbReference>
<keyword evidence="1" id="KW-0378">Hydrolase</keyword>
<feature type="region of interest" description="Disordered" evidence="2">
    <location>
        <begin position="24"/>
        <end position="65"/>
    </location>
</feature>
<feature type="compositionally biased region" description="Polar residues" evidence="2">
    <location>
        <begin position="32"/>
        <end position="45"/>
    </location>
</feature>
<dbReference type="PROSITE" id="PS51257">
    <property type="entry name" value="PROKAR_LIPOPROTEIN"/>
    <property type="match status" value="1"/>
</dbReference>
<dbReference type="EMBL" id="JARLKZ010000016">
    <property type="protein sequence ID" value="MEC0242469.1"/>
    <property type="molecule type" value="Genomic_DNA"/>
</dbReference>
<evidence type="ECO:0000256" key="1">
    <source>
        <dbReference type="ARBA" id="ARBA00022801"/>
    </source>
</evidence>
<protein>
    <submittedName>
        <fullName evidence="4">Alkaline phosphatase family protein</fullName>
    </submittedName>
</protein>
<evidence type="ECO:0000313" key="4">
    <source>
        <dbReference type="EMBL" id="MEC0242469.1"/>
    </source>
</evidence>
<dbReference type="SUPFAM" id="SSF53649">
    <property type="entry name" value="Alkaline phosphatase-like"/>
    <property type="match status" value="1"/>
</dbReference>
<keyword evidence="5" id="KW-1185">Reference proteome</keyword>
<dbReference type="Proteomes" id="UP001344632">
    <property type="component" value="Unassembled WGS sequence"/>
</dbReference>
<comment type="caution">
    <text evidence="4">The sequence shown here is derived from an EMBL/GenBank/DDBJ whole genome shotgun (WGS) entry which is preliminary data.</text>
</comment>
<evidence type="ECO:0000313" key="5">
    <source>
        <dbReference type="Proteomes" id="UP001344632"/>
    </source>
</evidence>
<organism evidence="4 5">
    <name type="scientific">Paenibacillus dokdonensis</name>
    <dbReference type="NCBI Taxonomy" id="2567944"/>
    <lineage>
        <taxon>Bacteria</taxon>
        <taxon>Bacillati</taxon>
        <taxon>Bacillota</taxon>
        <taxon>Bacilli</taxon>
        <taxon>Bacillales</taxon>
        <taxon>Paenibacillaceae</taxon>
        <taxon>Paenibacillus</taxon>
    </lineage>
</organism>
<dbReference type="Gene3D" id="3.40.720.10">
    <property type="entry name" value="Alkaline Phosphatase, subunit A"/>
    <property type="match status" value="1"/>
</dbReference>
<sequence>MFRKPPLVLLLLLLLCSCTSLQGGRTNDEQTARQSEQPSKGSSQEEAIASKSDSHSVQMNKQGAAPPDHVVIVVEENHSEQKIIGNPSAPYINGLVNQGAYFTQSYATDHPSQPNYLVLFSGSNQGIRSDSCGHILKSPNLASELIKAKYTFGGYSEDLPSNGSTVCTHKQYGRKHSPWVNFTNVPTAANMTMASFPSDYNKLPTVSFVIPNLDHDMHDGTIKAADDWLKKNLAPYLEWAKTHNSLFILTWDEDDYGGRNHIPTIMVGEHVHQARLSQKITHLNVLRMLEELYHLPYLGNSSTAESIANLWKK</sequence>
<reference evidence="4 5" key="1">
    <citation type="submission" date="2023-03" db="EMBL/GenBank/DDBJ databases">
        <title>Bacillus Genome Sequencing.</title>
        <authorList>
            <person name="Dunlap C."/>
        </authorList>
    </citation>
    <scope>NUCLEOTIDE SEQUENCE [LARGE SCALE GENOMIC DNA]</scope>
    <source>
        <strain evidence="4 5">BD-525</strain>
    </source>
</reference>
<dbReference type="InterPro" id="IPR017850">
    <property type="entry name" value="Alkaline_phosphatase_core_sf"/>
</dbReference>
<accession>A0ABU6GRX1</accession>
<dbReference type="Pfam" id="PF04185">
    <property type="entry name" value="Phosphoesterase"/>
    <property type="match status" value="1"/>
</dbReference>
<dbReference type="PANTHER" id="PTHR31956">
    <property type="entry name" value="NON-SPECIFIC PHOSPHOLIPASE C4-RELATED"/>
    <property type="match status" value="1"/>
</dbReference>
<gene>
    <name evidence="4" type="ORF">P4H66_21905</name>
</gene>